<dbReference type="EMBL" id="GBRH01168694">
    <property type="protein sequence ID" value="JAE29202.1"/>
    <property type="molecule type" value="Transcribed_RNA"/>
</dbReference>
<accession>A0A0A9GXG1</accession>
<dbReference type="AlphaFoldDB" id="A0A0A9GXG1"/>
<evidence type="ECO:0000313" key="1">
    <source>
        <dbReference type="EMBL" id="JAE29202.1"/>
    </source>
</evidence>
<proteinExistence type="predicted"/>
<reference evidence="1" key="2">
    <citation type="journal article" date="2015" name="Data Brief">
        <title>Shoot transcriptome of the giant reed, Arundo donax.</title>
        <authorList>
            <person name="Barrero R.A."/>
            <person name="Guerrero F.D."/>
            <person name="Moolhuijzen P."/>
            <person name="Goolsby J.A."/>
            <person name="Tidwell J."/>
            <person name="Bellgard S.E."/>
            <person name="Bellgard M.I."/>
        </authorList>
    </citation>
    <scope>NUCLEOTIDE SEQUENCE</scope>
    <source>
        <tissue evidence="1">Shoot tissue taken approximately 20 cm above the soil surface</tissue>
    </source>
</reference>
<sequence length="16" mass="2046">MIFICHIYVLFYNKNQ</sequence>
<reference evidence="1" key="1">
    <citation type="submission" date="2014-09" db="EMBL/GenBank/DDBJ databases">
        <authorList>
            <person name="Magalhaes I.L.F."/>
            <person name="Oliveira U."/>
            <person name="Santos F.R."/>
            <person name="Vidigal T.H.D.A."/>
            <person name="Brescovit A.D."/>
            <person name="Santos A.J."/>
        </authorList>
    </citation>
    <scope>NUCLEOTIDE SEQUENCE</scope>
    <source>
        <tissue evidence="1">Shoot tissue taken approximately 20 cm above the soil surface</tissue>
    </source>
</reference>
<organism evidence="1">
    <name type="scientific">Arundo donax</name>
    <name type="common">Giant reed</name>
    <name type="synonym">Donax arundinaceus</name>
    <dbReference type="NCBI Taxonomy" id="35708"/>
    <lineage>
        <taxon>Eukaryota</taxon>
        <taxon>Viridiplantae</taxon>
        <taxon>Streptophyta</taxon>
        <taxon>Embryophyta</taxon>
        <taxon>Tracheophyta</taxon>
        <taxon>Spermatophyta</taxon>
        <taxon>Magnoliopsida</taxon>
        <taxon>Liliopsida</taxon>
        <taxon>Poales</taxon>
        <taxon>Poaceae</taxon>
        <taxon>PACMAD clade</taxon>
        <taxon>Arundinoideae</taxon>
        <taxon>Arundineae</taxon>
        <taxon>Arundo</taxon>
    </lineage>
</organism>
<name>A0A0A9GXG1_ARUDO</name>
<protein>
    <submittedName>
        <fullName evidence="1">Uncharacterized protein</fullName>
    </submittedName>
</protein>